<gene>
    <name evidence="1" type="ORF">LX24_01857</name>
</gene>
<proteinExistence type="predicted"/>
<dbReference type="Proteomes" id="UP000323166">
    <property type="component" value="Unassembled WGS sequence"/>
</dbReference>
<dbReference type="RefSeq" id="WP_166511862.1">
    <property type="nucleotide sequence ID" value="NZ_VNHM01000009.1"/>
</dbReference>
<dbReference type="InterPro" id="IPR056209">
    <property type="entry name" value="SU10_adaptor"/>
</dbReference>
<evidence type="ECO:0000313" key="1">
    <source>
        <dbReference type="EMBL" id="TYO95128.1"/>
    </source>
</evidence>
<dbReference type="EMBL" id="VNHM01000009">
    <property type="protein sequence ID" value="TYO95128.1"/>
    <property type="molecule type" value="Genomic_DNA"/>
</dbReference>
<dbReference type="AlphaFoldDB" id="A0A5S4ZQI1"/>
<comment type="caution">
    <text evidence="1">The sequence shown here is derived from an EMBL/GenBank/DDBJ whole genome shotgun (WGS) entry which is preliminary data.</text>
</comment>
<name>A0A5S4ZQI1_9FIRM</name>
<accession>A0A5S4ZQI1</accession>
<dbReference type="Pfam" id="PF24175">
    <property type="entry name" value="SU10_adaptor"/>
    <property type="match status" value="1"/>
</dbReference>
<evidence type="ECO:0000313" key="2">
    <source>
        <dbReference type="Proteomes" id="UP000323166"/>
    </source>
</evidence>
<protein>
    <submittedName>
        <fullName evidence="1">Uncharacterized protein</fullName>
    </submittedName>
</protein>
<organism evidence="1 2">
    <name type="scientific">Desulfallas thermosapovorans DSM 6562</name>
    <dbReference type="NCBI Taxonomy" id="1121431"/>
    <lineage>
        <taxon>Bacteria</taxon>
        <taxon>Bacillati</taxon>
        <taxon>Bacillota</taxon>
        <taxon>Clostridia</taxon>
        <taxon>Eubacteriales</taxon>
        <taxon>Desulfallaceae</taxon>
        <taxon>Desulfallas</taxon>
    </lineage>
</organism>
<keyword evidence="2" id="KW-1185">Reference proteome</keyword>
<sequence>MTAQEIITYTAERLLKKAMDTADGLGWLNDALEDMGVDAGLFKEQAIVSVAGVWNDLPADCLKVYEVRDSTGCDYYGWEADRKRIRLADDGTFTLRYYRPPIALADGEQVPECPEVFHRALAYYIAYRFEARDFPGENATLAWLSEYQTRLERVRTQLQKNAKLVNVRVWR</sequence>
<reference evidence="1 2" key="1">
    <citation type="submission" date="2019-07" db="EMBL/GenBank/DDBJ databases">
        <title>Genomic Encyclopedia of Type Strains, Phase I: the one thousand microbial genomes (KMG-I) project.</title>
        <authorList>
            <person name="Kyrpides N."/>
        </authorList>
    </citation>
    <scope>NUCLEOTIDE SEQUENCE [LARGE SCALE GENOMIC DNA]</scope>
    <source>
        <strain evidence="1 2">DSM 6562</strain>
    </source>
</reference>